<feature type="region of interest" description="Disordered" evidence="1">
    <location>
        <begin position="1"/>
        <end position="54"/>
    </location>
</feature>
<keyword evidence="3" id="KW-1185">Reference proteome</keyword>
<gene>
    <name evidence="2" type="ORF">HJG63_010540</name>
</gene>
<accession>A0A7J8IMC6</accession>
<feature type="compositionally biased region" description="Polar residues" evidence="1">
    <location>
        <begin position="185"/>
        <end position="197"/>
    </location>
</feature>
<feature type="region of interest" description="Disordered" evidence="1">
    <location>
        <begin position="185"/>
        <end position="214"/>
    </location>
</feature>
<organism evidence="2 3">
    <name type="scientific">Rousettus aegyptiacus</name>
    <name type="common">Egyptian fruit bat</name>
    <name type="synonym">Pteropus aegyptiacus</name>
    <dbReference type="NCBI Taxonomy" id="9407"/>
    <lineage>
        <taxon>Eukaryota</taxon>
        <taxon>Metazoa</taxon>
        <taxon>Chordata</taxon>
        <taxon>Craniata</taxon>
        <taxon>Vertebrata</taxon>
        <taxon>Euteleostomi</taxon>
        <taxon>Mammalia</taxon>
        <taxon>Eutheria</taxon>
        <taxon>Laurasiatheria</taxon>
        <taxon>Chiroptera</taxon>
        <taxon>Yinpterochiroptera</taxon>
        <taxon>Pteropodoidea</taxon>
        <taxon>Pteropodidae</taxon>
        <taxon>Rousettinae</taxon>
        <taxon>Rousettus</taxon>
    </lineage>
</organism>
<protein>
    <submittedName>
        <fullName evidence="2">Uncharacterized protein</fullName>
    </submittedName>
</protein>
<feature type="compositionally biased region" description="Basic and acidic residues" evidence="1">
    <location>
        <begin position="204"/>
        <end position="214"/>
    </location>
</feature>
<dbReference type="Proteomes" id="UP000593571">
    <property type="component" value="Unassembled WGS sequence"/>
</dbReference>
<reference evidence="2 3" key="1">
    <citation type="journal article" date="2020" name="Nature">
        <title>Six reference-quality genomes reveal evolution of bat adaptations.</title>
        <authorList>
            <person name="Jebb D."/>
            <person name="Huang Z."/>
            <person name="Pippel M."/>
            <person name="Hughes G.M."/>
            <person name="Lavrichenko K."/>
            <person name="Devanna P."/>
            <person name="Winkler S."/>
            <person name="Jermiin L.S."/>
            <person name="Skirmuntt E.C."/>
            <person name="Katzourakis A."/>
            <person name="Burkitt-Gray L."/>
            <person name="Ray D.A."/>
            <person name="Sullivan K.A.M."/>
            <person name="Roscito J.G."/>
            <person name="Kirilenko B.M."/>
            <person name="Davalos L.M."/>
            <person name="Corthals A.P."/>
            <person name="Power M.L."/>
            <person name="Jones G."/>
            <person name="Ransome R.D."/>
            <person name="Dechmann D.K.N."/>
            <person name="Locatelli A.G."/>
            <person name="Puechmaille S.J."/>
            <person name="Fedrigo O."/>
            <person name="Jarvis E.D."/>
            <person name="Hiller M."/>
            <person name="Vernes S.C."/>
            <person name="Myers E.W."/>
            <person name="Teeling E.C."/>
        </authorList>
    </citation>
    <scope>NUCLEOTIDE SEQUENCE [LARGE SCALE GENOMIC DNA]</scope>
    <source>
        <strain evidence="2">MRouAeg1</strain>
        <tissue evidence="2">Muscle</tissue>
    </source>
</reference>
<comment type="caution">
    <text evidence="2">The sequence shown here is derived from an EMBL/GenBank/DDBJ whole genome shotgun (WGS) entry which is preliminary data.</text>
</comment>
<evidence type="ECO:0000313" key="2">
    <source>
        <dbReference type="EMBL" id="KAF6485299.1"/>
    </source>
</evidence>
<feature type="compositionally biased region" description="Low complexity" evidence="1">
    <location>
        <begin position="16"/>
        <end position="45"/>
    </location>
</feature>
<evidence type="ECO:0000313" key="3">
    <source>
        <dbReference type="Proteomes" id="UP000593571"/>
    </source>
</evidence>
<proteinExistence type="predicted"/>
<dbReference type="AlphaFoldDB" id="A0A7J8IMC6"/>
<evidence type="ECO:0000256" key="1">
    <source>
        <dbReference type="SAM" id="MobiDB-lite"/>
    </source>
</evidence>
<dbReference type="EMBL" id="JACASE010000003">
    <property type="protein sequence ID" value="KAF6485299.1"/>
    <property type="molecule type" value="Genomic_DNA"/>
</dbReference>
<name>A0A7J8IMC6_ROUAE</name>
<sequence>MRGAALTSAGGGGGKAAAPLRPAAGGARPLFSTAPSGGPPAAASPTPHPRPRREARCRALLPSSPPRHRLPLLPTVNSRSPDCIINVNEAASVSCAGSLGLLLCDTYTGILTRESSITTGVENQPVRDSFQMPRKAERLQDCFIKDETPNTSLCKTRDLRNEFGCCVCAVKRALARPVRVQTRTYSTRVQTPFSNQKPGRKRPGPKDTSPRCSV</sequence>